<keyword evidence="5 8" id="KW-0378">Hydrolase</keyword>
<feature type="binding site" evidence="8">
    <location>
        <position position="68"/>
    </location>
    <ligand>
        <name>Mg(2+)</name>
        <dbReference type="ChEBI" id="CHEBI:18420"/>
        <label>1</label>
    </ligand>
</feature>
<keyword evidence="4 8" id="KW-0479">Metal-binding</keyword>
<feature type="binding site" evidence="9">
    <location>
        <position position="90"/>
    </location>
    <ligand>
        <name>Mg(2+)</name>
        <dbReference type="ChEBI" id="CHEBI:18420"/>
        <label>2</label>
    </ligand>
</feature>
<dbReference type="Gene3D" id="3.30.540.10">
    <property type="entry name" value="Fructose-1,6-Bisphosphatase, subunit A, domain 1"/>
    <property type="match status" value="1"/>
</dbReference>
<dbReference type="PANTHER" id="PTHR43028">
    <property type="entry name" value="3'(2'),5'-BISPHOSPHATE NUCLEOTIDASE 1"/>
    <property type="match status" value="1"/>
</dbReference>
<keyword evidence="11" id="KW-1185">Reference proteome</keyword>
<feature type="binding site" evidence="9">
    <location>
        <position position="91"/>
    </location>
    <ligand>
        <name>Mg(2+)</name>
        <dbReference type="ChEBI" id="CHEBI:18420"/>
        <label>1</label>
        <note>catalytic</note>
    </ligand>
</feature>
<comment type="subcellular location">
    <subcellularLocation>
        <location evidence="8">Cell inner membrane</location>
        <topology evidence="8">Peripheral membrane protein</topology>
        <orientation evidence="8">Cytoplasmic side</orientation>
    </subcellularLocation>
</comment>
<feature type="binding site" evidence="9">
    <location>
        <position position="88"/>
    </location>
    <ligand>
        <name>Mg(2+)</name>
        <dbReference type="ChEBI" id="CHEBI:18420"/>
        <label>1</label>
        <note>catalytic</note>
    </ligand>
</feature>
<dbReference type="PRINTS" id="PR00377">
    <property type="entry name" value="IMPHPHTASES"/>
</dbReference>
<comment type="catalytic activity">
    <reaction evidence="8">
        <text>adenosine 3',5'-bisphosphate + H2O = AMP + phosphate</text>
        <dbReference type="Rhea" id="RHEA:10040"/>
        <dbReference type="ChEBI" id="CHEBI:15377"/>
        <dbReference type="ChEBI" id="CHEBI:43474"/>
        <dbReference type="ChEBI" id="CHEBI:58343"/>
        <dbReference type="ChEBI" id="CHEBI:456215"/>
        <dbReference type="EC" id="3.1.3.7"/>
    </reaction>
</comment>
<evidence type="ECO:0000313" key="10">
    <source>
        <dbReference type="EMBL" id="GLS83459.1"/>
    </source>
</evidence>
<organism evidence="10 11">
    <name type="scientific">Paraferrimonas haliotis</name>
    <dbReference type="NCBI Taxonomy" id="2013866"/>
    <lineage>
        <taxon>Bacteria</taxon>
        <taxon>Pseudomonadati</taxon>
        <taxon>Pseudomonadota</taxon>
        <taxon>Gammaproteobacteria</taxon>
        <taxon>Alteromonadales</taxon>
        <taxon>Ferrimonadaceae</taxon>
        <taxon>Paraferrimonas</taxon>
    </lineage>
</organism>
<feature type="binding site" evidence="8">
    <location>
        <position position="218"/>
    </location>
    <ligand>
        <name>Mg(2+)</name>
        <dbReference type="ChEBI" id="CHEBI:18420"/>
        <label>2</label>
    </ligand>
</feature>
<evidence type="ECO:0000256" key="4">
    <source>
        <dbReference type="ARBA" id="ARBA00022723"/>
    </source>
</evidence>
<protein>
    <recommendedName>
        <fullName evidence="8">3'(2'),5'-bisphosphate nucleotidase CysQ</fullName>
        <ecNumber evidence="8">3.1.3.7</ecNumber>
    </recommendedName>
    <alternativeName>
        <fullName evidence="8">3'(2'),5-bisphosphonucleoside 3'(2')-phosphohydrolase</fullName>
    </alternativeName>
    <alternativeName>
        <fullName evidence="8">3'-phosphoadenosine 5'-phosphate phosphatase</fullName>
        <shortName evidence="8">PAP phosphatase</shortName>
    </alternativeName>
</protein>
<dbReference type="EC" id="3.1.3.7" evidence="8"/>
<evidence type="ECO:0000256" key="8">
    <source>
        <dbReference type="HAMAP-Rule" id="MF_02095"/>
    </source>
</evidence>
<comment type="caution">
    <text evidence="10">The sequence shown here is derived from an EMBL/GenBank/DDBJ whole genome shotgun (WGS) entry which is preliminary data.</text>
</comment>
<dbReference type="Gene3D" id="3.40.190.80">
    <property type="match status" value="1"/>
</dbReference>
<comment type="function">
    <text evidence="8">Converts adenosine-3',5'-bisphosphate (PAP) to AMP.</text>
</comment>
<dbReference type="SUPFAM" id="SSF56655">
    <property type="entry name" value="Carbohydrate phosphatase"/>
    <property type="match status" value="1"/>
</dbReference>
<dbReference type="HAMAP" id="MF_02095">
    <property type="entry name" value="CysQ"/>
    <property type="match status" value="1"/>
</dbReference>
<evidence type="ECO:0000256" key="6">
    <source>
        <dbReference type="ARBA" id="ARBA00022842"/>
    </source>
</evidence>
<keyword evidence="6 8" id="KW-0460">Magnesium</keyword>
<keyword evidence="3 8" id="KW-0997">Cell inner membrane</keyword>
<dbReference type="EMBL" id="BSPO01000002">
    <property type="protein sequence ID" value="GLS83459.1"/>
    <property type="molecule type" value="Genomic_DNA"/>
</dbReference>
<dbReference type="CDD" id="cd01638">
    <property type="entry name" value="CysQ"/>
    <property type="match status" value="1"/>
</dbReference>
<evidence type="ECO:0000256" key="3">
    <source>
        <dbReference type="ARBA" id="ARBA00022519"/>
    </source>
</evidence>
<dbReference type="InterPro" id="IPR006240">
    <property type="entry name" value="CysQ"/>
</dbReference>
<dbReference type="FunFam" id="3.30.540.10:FF:000007">
    <property type="entry name" value="3'(2'),5'-bisphosphate nucleotidase CysQ"/>
    <property type="match status" value="1"/>
</dbReference>
<feature type="binding site" evidence="8">
    <location>
        <begin position="90"/>
        <end position="93"/>
    </location>
    <ligand>
        <name>substrate</name>
    </ligand>
</feature>
<feature type="binding site" evidence="8">
    <location>
        <position position="88"/>
    </location>
    <ligand>
        <name>Mg(2+)</name>
        <dbReference type="ChEBI" id="CHEBI:18420"/>
        <label>2</label>
    </ligand>
</feature>
<reference evidence="10 11" key="1">
    <citation type="journal article" date="2014" name="Int. J. Syst. Evol. Microbiol.">
        <title>Complete genome sequence of Corynebacterium casei LMG S-19264T (=DSM 44701T), isolated from a smear-ripened cheese.</title>
        <authorList>
            <consortium name="US DOE Joint Genome Institute (JGI-PGF)"/>
            <person name="Walter F."/>
            <person name="Albersmeier A."/>
            <person name="Kalinowski J."/>
            <person name="Ruckert C."/>
        </authorList>
    </citation>
    <scope>NUCLEOTIDE SEQUENCE [LARGE SCALE GENOMIC DNA]</scope>
    <source>
        <strain evidence="10 11">NBRC 112785</strain>
    </source>
</reference>
<name>A0AA37TLN9_9GAMM</name>
<comment type="cofactor">
    <cofactor evidence="8 9">
        <name>Mg(2+)</name>
        <dbReference type="ChEBI" id="CHEBI:18420"/>
    </cofactor>
</comment>
<evidence type="ECO:0000256" key="2">
    <source>
        <dbReference type="ARBA" id="ARBA00022475"/>
    </source>
</evidence>
<feature type="binding site" evidence="8">
    <location>
        <position position="68"/>
    </location>
    <ligand>
        <name>substrate</name>
    </ligand>
</feature>
<gene>
    <name evidence="8 10" type="primary">cysQ</name>
    <name evidence="10" type="ORF">GCM10007894_14360</name>
</gene>
<dbReference type="Proteomes" id="UP001157439">
    <property type="component" value="Unassembled WGS sequence"/>
</dbReference>
<evidence type="ECO:0000256" key="1">
    <source>
        <dbReference type="ARBA" id="ARBA00005289"/>
    </source>
</evidence>
<feature type="binding site" evidence="8">
    <location>
        <position position="218"/>
    </location>
    <ligand>
        <name>substrate</name>
    </ligand>
</feature>
<evidence type="ECO:0000256" key="9">
    <source>
        <dbReference type="PIRSR" id="PIRSR600760-2"/>
    </source>
</evidence>
<evidence type="ECO:0000256" key="5">
    <source>
        <dbReference type="ARBA" id="ARBA00022801"/>
    </source>
</evidence>
<dbReference type="GO" id="GO:0005886">
    <property type="term" value="C:plasma membrane"/>
    <property type="evidence" value="ECO:0007669"/>
    <property type="project" value="UniProtKB-SubCell"/>
</dbReference>
<comment type="similarity">
    <text evidence="1 8">Belongs to the inositol monophosphatase superfamily. CysQ family.</text>
</comment>
<dbReference type="GO" id="GO:0000103">
    <property type="term" value="P:sulfate assimilation"/>
    <property type="evidence" value="ECO:0007669"/>
    <property type="project" value="TreeGrafter"/>
</dbReference>
<dbReference type="AlphaFoldDB" id="A0AA37TLN9"/>
<feature type="binding site" evidence="8">
    <location>
        <position position="88"/>
    </location>
    <ligand>
        <name>Mg(2+)</name>
        <dbReference type="ChEBI" id="CHEBI:18420"/>
        <label>1</label>
    </ligand>
</feature>
<dbReference type="Pfam" id="PF00459">
    <property type="entry name" value="Inositol_P"/>
    <property type="match status" value="1"/>
</dbReference>
<evidence type="ECO:0000313" key="11">
    <source>
        <dbReference type="Proteomes" id="UP001157439"/>
    </source>
</evidence>
<keyword evidence="7 8" id="KW-0472">Membrane</keyword>
<feature type="binding site" evidence="9">
    <location>
        <position position="218"/>
    </location>
    <ligand>
        <name>Mg(2+)</name>
        <dbReference type="ChEBI" id="CHEBI:18420"/>
        <label>1</label>
        <note>catalytic</note>
    </ligand>
</feature>
<feature type="binding site" evidence="8">
    <location>
        <position position="91"/>
    </location>
    <ligand>
        <name>Mg(2+)</name>
        <dbReference type="ChEBI" id="CHEBI:18420"/>
        <label>2</label>
    </ligand>
</feature>
<dbReference type="GO" id="GO:0000287">
    <property type="term" value="F:magnesium ion binding"/>
    <property type="evidence" value="ECO:0007669"/>
    <property type="project" value="UniProtKB-UniRule"/>
</dbReference>
<evidence type="ECO:0000256" key="7">
    <source>
        <dbReference type="ARBA" id="ARBA00023136"/>
    </source>
</evidence>
<feature type="binding site" evidence="9">
    <location>
        <position position="68"/>
    </location>
    <ligand>
        <name>Mg(2+)</name>
        <dbReference type="ChEBI" id="CHEBI:18420"/>
        <label>1</label>
        <note>catalytic</note>
    </ligand>
</feature>
<dbReference type="RefSeq" id="WP_095499791.1">
    <property type="nucleotide sequence ID" value="NZ_BSPO01000002.1"/>
</dbReference>
<keyword evidence="2 8" id="KW-1003">Cell membrane</keyword>
<dbReference type="InterPro" id="IPR050725">
    <property type="entry name" value="CysQ/Inositol_MonoPase"/>
</dbReference>
<dbReference type="NCBIfam" id="TIGR01331">
    <property type="entry name" value="bisphos_cysQ"/>
    <property type="match status" value="1"/>
</dbReference>
<proteinExistence type="inferred from homology"/>
<accession>A0AA37TLN9</accession>
<sequence length="272" mass="30006">MQPKALIDDVIDIAKYAGQLIRDIYENGHYQQLTKSDETPVTSADLAAHEYIIAALAKLTPDIPILSEEDANTPLSLRKHWSRYWLVDPLDGTQEFIAGSGDFAVIIALIEHNQPHVGVVYSPMTHDCYYAIKGQGAYKRTQQGTEVAISTKSIDPQQLSELRLAISRRQKTEKLLAQLTPDLNYPMQPLGSAALKSCLVAEGGADCYVRIGPTGEWDTGATQCIIEEAGGAILSTRLQPLSYNQREGFENPDFVVIGEPRLDWGKILINPN</sequence>
<dbReference type="InterPro" id="IPR000760">
    <property type="entry name" value="Inositol_monophosphatase-like"/>
</dbReference>
<dbReference type="GO" id="GO:0050427">
    <property type="term" value="P:3'-phosphoadenosine 5'-phosphosulfate metabolic process"/>
    <property type="evidence" value="ECO:0007669"/>
    <property type="project" value="TreeGrafter"/>
</dbReference>
<feature type="binding site" evidence="8">
    <location>
        <position position="90"/>
    </location>
    <ligand>
        <name>Mg(2+)</name>
        <dbReference type="ChEBI" id="CHEBI:18420"/>
        <label>1</label>
    </ligand>
</feature>
<dbReference type="PANTHER" id="PTHR43028:SF7">
    <property type="entry name" value="3'(2'),5'-BISPHOSPHATE NUCLEOTIDASE CYSQ"/>
    <property type="match status" value="1"/>
</dbReference>
<dbReference type="GO" id="GO:0008441">
    <property type="term" value="F:3'(2'),5'-bisphosphate nucleotidase activity"/>
    <property type="evidence" value="ECO:0007669"/>
    <property type="project" value="UniProtKB-UniRule"/>
</dbReference>